<feature type="transmembrane region" description="Helical" evidence="7">
    <location>
        <begin position="242"/>
        <end position="266"/>
    </location>
</feature>
<feature type="transmembrane region" description="Helical" evidence="7">
    <location>
        <begin position="278"/>
        <end position="295"/>
    </location>
</feature>
<feature type="transmembrane region" description="Helical" evidence="7">
    <location>
        <begin position="338"/>
        <end position="358"/>
    </location>
</feature>
<dbReference type="Gene3D" id="1.20.1250.20">
    <property type="entry name" value="MFS general substrate transporter like domains"/>
    <property type="match status" value="2"/>
</dbReference>
<evidence type="ECO:0000256" key="7">
    <source>
        <dbReference type="SAM" id="Phobius"/>
    </source>
</evidence>
<accession>A0A849I7Y4</accession>
<dbReference type="EMBL" id="JABEPP010000002">
    <property type="protein sequence ID" value="NNM72519.1"/>
    <property type="molecule type" value="Genomic_DNA"/>
</dbReference>
<dbReference type="SUPFAM" id="SSF103473">
    <property type="entry name" value="MFS general substrate transporter"/>
    <property type="match status" value="1"/>
</dbReference>
<keyword evidence="5 7" id="KW-1133">Transmembrane helix</keyword>
<evidence type="ECO:0000259" key="8">
    <source>
        <dbReference type="PROSITE" id="PS50850"/>
    </source>
</evidence>
<dbReference type="GO" id="GO:0022857">
    <property type="term" value="F:transmembrane transporter activity"/>
    <property type="evidence" value="ECO:0007669"/>
    <property type="project" value="InterPro"/>
</dbReference>
<keyword evidence="6 7" id="KW-0472">Membrane</keyword>
<feature type="transmembrane region" description="Helical" evidence="7">
    <location>
        <begin position="44"/>
        <end position="64"/>
    </location>
</feature>
<evidence type="ECO:0000313" key="9">
    <source>
        <dbReference type="EMBL" id="NNM72519.1"/>
    </source>
</evidence>
<feature type="transmembrane region" description="Helical" evidence="7">
    <location>
        <begin position="162"/>
        <end position="181"/>
    </location>
</feature>
<comment type="caution">
    <text evidence="9">The sequence shown here is derived from an EMBL/GenBank/DDBJ whole genome shotgun (WGS) entry which is preliminary data.</text>
</comment>
<evidence type="ECO:0000256" key="5">
    <source>
        <dbReference type="ARBA" id="ARBA00022989"/>
    </source>
</evidence>
<dbReference type="RefSeq" id="WP_171217982.1">
    <property type="nucleotide sequence ID" value="NZ_JABEPP010000002.1"/>
</dbReference>
<comment type="subcellular location">
    <subcellularLocation>
        <location evidence="1">Cell membrane</location>
        <topology evidence="1">Multi-pass membrane protein</topology>
    </subcellularLocation>
</comment>
<name>A0A849I7Y4_9HYPH</name>
<keyword evidence="3" id="KW-1003">Cell membrane</keyword>
<reference evidence="9 10" key="1">
    <citation type="submission" date="2020-04" db="EMBL/GenBank/DDBJ databases">
        <title>Enterovirga sp. isolate from soil.</title>
        <authorList>
            <person name="Chea S."/>
            <person name="Kim D.-U."/>
        </authorList>
    </citation>
    <scope>NUCLEOTIDE SEQUENCE [LARGE SCALE GENOMIC DNA]</scope>
    <source>
        <strain evidence="9 10">DB1703</strain>
    </source>
</reference>
<dbReference type="InterPro" id="IPR050171">
    <property type="entry name" value="MFS_Transporters"/>
</dbReference>
<dbReference type="InterPro" id="IPR020846">
    <property type="entry name" value="MFS_dom"/>
</dbReference>
<dbReference type="AlphaFoldDB" id="A0A849I7Y4"/>
<evidence type="ECO:0000256" key="6">
    <source>
        <dbReference type="ARBA" id="ARBA00023136"/>
    </source>
</evidence>
<protein>
    <submittedName>
        <fullName evidence="9">MFS transporter</fullName>
    </submittedName>
</protein>
<dbReference type="InterPro" id="IPR036259">
    <property type="entry name" value="MFS_trans_sf"/>
</dbReference>
<feature type="transmembrane region" description="Helical" evidence="7">
    <location>
        <begin position="135"/>
        <end position="156"/>
    </location>
</feature>
<dbReference type="InterPro" id="IPR011701">
    <property type="entry name" value="MFS"/>
</dbReference>
<feature type="transmembrane region" description="Helical" evidence="7">
    <location>
        <begin position="76"/>
        <end position="95"/>
    </location>
</feature>
<organism evidence="9 10">
    <name type="scientific">Enterovirga aerilata</name>
    <dbReference type="NCBI Taxonomy" id="2730920"/>
    <lineage>
        <taxon>Bacteria</taxon>
        <taxon>Pseudomonadati</taxon>
        <taxon>Pseudomonadota</taxon>
        <taxon>Alphaproteobacteria</taxon>
        <taxon>Hyphomicrobiales</taxon>
        <taxon>Methylobacteriaceae</taxon>
        <taxon>Enterovirga</taxon>
    </lineage>
</organism>
<dbReference type="Proteomes" id="UP000564885">
    <property type="component" value="Unassembled WGS sequence"/>
</dbReference>
<sequence>MSSQAGRQIAFINAAHFLTHYSLLILPTAVLVMARPGGEFGSEYGPVLALATAMFVLYGVGSLPQGWLAARIGRKALMIAFCLGTGASLIAAGLVSSPVGLATALGCAGLFAAIYHPIGTAMLVEAAGATPGKSIGVNGVFGNFGVASAPIVTAFLAGHYGWRSAFIVPGLFGIVLGLLWWREKAPDQAAHFASRPFPAIPPFLVRRAVVVLLSVAVVSGLVFNAFTLLLPKLMEERLAGDATLLPLIGTLAFLVTICGAATQFSVGRLIDRTTLRRLFMPMALLLGPALAALSFAQGWLVLPLAALCAATIFGQVTVNETMTARYISPALRAKMYSVRFFVGFLGAAAAAPLVAFLHERTGNLTAVTLVLAAVALVTLGCALLFPHRPEELRPELWDAKAVPAE</sequence>
<dbReference type="PANTHER" id="PTHR23517">
    <property type="entry name" value="RESISTANCE PROTEIN MDTM, PUTATIVE-RELATED-RELATED"/>
    <property type="match status" value="1"/>
</dbReference>
<feature type="transmembrane region" description="Helical" evidence="7">
    <location>
        <begin position="12"/>
        <end position="32"/>
    </location>
</feature>
<proteinExistence type="predicted"/>
<dbReference type="PROSITE" id="PS50850">
    <property type="entry name" value="MFS"/>
    <property type="match status" value="1"/>
</dbReference>
<feature type="transmembrane region" description="Helical" evidence="7">
    <location>
        <begin position="364"/>
        <end position="385"/>
    </location>
</feature>
<evidence type="ECO:0000256" key="2">
    <source>
        <dbReference type="ARBA" id="ARBA00022448"/>
    </source>
</evidence>
<feature type="transmembrane region" description="Helical" evidence="7">
    <location>
        <begin position="208"/>
        <end position="230"/>
    </location>
</feature>
<dbReference type="Pfam" id="PF07690">
    <property type="entry name" value="MFS_1"/>
    <property type="match status" value="2"/>
</dbReference>
<evidence type="ECO:0000256" key="1">
    <source>
        <dbReference type="ARBA" id="ARBA00004651"/>
    </source>
</evidence>
<gene>
    <name evidence="9" type="ORF">HJG44_08985</name>
</gene>
<keyword evidence="10" id="KW-1185">Reference proteome</keyword>
<feature type="domain" description="Major facilitator superfamily (MFS) profile" evidence="8">
    <location>
        <begin position="8"/>
        <end position="390"/>
    </location>
</feature>
<evidence type="ECO:0000256" key="4">
    <source>
        <dbReference type="ARBA" id="ARBA00022692"/>
    </source>
</evidence>
<evidence type="ECO:0000313" key="10">
    <source>
        <dbReference type="Proteomes" id="UP000564885"/>
    </source>
</evidence>
<keyword evidence="4 7" id="KW-0812">Transmembrane</keyword>
<feature type="transmembrane region" description="Helical" evidence="7">
    <location>
        <begin position="101"/>
        <end position="123"/>
    </location>
</feature>
<evidence type="ECO:0000256" key="3">
    <source>
        <dbReference type="ARBA" id="ARBA00022475"/>
    </source>
</evidence>
<dbReference type="GO" id="GO:0005886">
    <property type="term" value="C:plasma membrane"/>
    <property type="evidence" value="ECO:0007669"/>
    <property type="project" value="UniProtKB-SubCell"/>
</dbReference>
<dbReference type="PANTHER" id="PTHR23517:SF2">
    <property type="entry name" value="MULTIDRUG RESISTANCE PROTEIN MDTH"/>
    <property type="match status" value="1"/>
</dbReference>
<keyword evidence="2" id="KW-0813">Transport</keyword>